<dbReference type="EMBL" id="KE525006">
    <property type="protein sequence ID" value="KFB40369.1"/>
    <property type="molecule type" value="Genomic_DNA"/>
</dbReference>
<feature type="chain" id="PRO_5001783859" evidence="1">
    <location>
        <begin position="37"/>
        <end position="73"/>
    </location>
</feature>
<dbReference type="AlphaFoldDB" id="A0A084VQX5"/>
<name>A0A084VQX5_ANOSI</name>
<evidence type="ECO:0000256" key="1">
    <source>
        <dbReference type="SAM" id="SignalP"/>
    </source>
</evidence>
<gene>
    <name evidence="2" type="ORF">ZHAS_00007752</name>
</gene>
<reference evidence="3" key="2">
    <citation type="submission" date="2020-05" db="UniProtKB">
        <authorList>
            <consortium name="EnsemblMetazoa"/>
        </authorList>
    </citation>
    <scope>IDENTIFICATION</scope>
</reference>
<dbReference type="EnsemblMetazoa" id="ASIC007752-RA">
    <property type="protein sequence ID" value="ASIC007752-PA"/>
    <property type="gene ID" value="ASIC007752"/>
</dbReference>
<dbReference type="EMBL" id="ATLV01015341">
    <property type="status" value="NOT_ANNOTATED_CDS"/>
    <property type="molecule type" value="Genomic_DNA"/>
</dbReference>
<sequence length="73" mass="8053">MDRRRCRVPRLITADGSSRLLLIAIVAATLVVMVTAVEGLGCPQKCVCQQRTVRCVKQQLDNVPEMPPDTSIM</sequence>
<feature type="signal peptide" evidence="1">
    <location>
        <begin position="1"/>
        <end position="36"/>
    </location>
</feature>
<proteinExistence type="predicted"/>
<evidence type="ECO:0000313" key="4">
    <source>
        <dbReference type="Proteomes" id="UP000030765"/>
    </source>
</evidence>
<dbReference type="InterPro" id="IPR032675">
    <property type="entry name" value="LRR_dom_sf"/>
</dbReference>
<protein>
    <submittedName>
        <fullName evidence="2">AGAP007237-PA-like protein</fullName>
    </submittedName>
</protein>
<keyword evidence="1" id="KW-0732">Signal</keyword>
<reference evidence="2 4" key="1">
    <citation type="journal article" date="2014" name="BMC Genomics">
        <title>Genome sequence of Anopheles sinensis provides insight into genetics basis of mosquito competence for malaria parasites.</title>
        <authorList>
            <person name="Zhou D."/>
            <person name="Zhang D."/>
            <person name="Ding G."/>
            <person name="Shi L."/>
            <person name="Hou Q."/>
            <person name="Ye Y."/>
            <person name="Xu Y."/>
            <person name="Zhou H."/>
            <person name="Xiong C."/>
            <person name="Li S."/>
            <person name="Yu J."/>
            <person name="Hong S."/>
            <person name="Yu X."/>
            <person name="Zou P."/>
            <person name="Chen C."/>
            <person name="Chang X."/>
            <person name="Wang W."/>
            <person name="Lv Y."/>
            <person name="Sun Y."/>
            <person name="Ma L."/>
            <person name="Shen B."/>
            <person name="Zhu C."/>
        </authorList>
    </citation>
    <scope>NUCLEOTIDE SEQUENCE [LARGE SCALE GENOMIC DNA]</scope>
</reference>
<evidence type="ECO:0000313" key="3">
    <source>
        <dbReference type="EnsemblMetazoa" id="ASIC007752-PA"/>
    </source>
</evidence>
<dbReference type="Gene3D" id="3.80.10.10">
    <property type="entry name" value="Ribonuclease Inhibitor"/>
    <property type="match status" value="1"/>
</dbReference>
<evidence type="ECO:0000313" key="2">
    <source>
        <dbReference type="EMBL" id="KFB40369.1"/>
    </source>
</evidence>
<dbReference type="VEuPathDB" id="VectorBase:ASIS017039"/>
<keyword evidence="4" id="KW-1185">Reference proteome</keyword>
<dbReference type="Proteomes" id="UP000030765">
    <property type="component" value="Unassembled WGS sequence"/>
</dbReference>
<accession>A0A084VQX5</accession>
<organism evidence="2">
    <name type="scientific">Anopheles sinensis</name>
    <name type="common">Mosquito</name>
    <dbReference type="NCBI Taxonomy" id="74873"/>
    <lineage>
        <taxon>Eukaryota</taxon>
        <taxon>Metazoa</taxon>
        <taxon>Ecdysozoa</taxon>
        <taxon>Arthropoda</taxon>
        <taxon>Hexapoda</taxon>
        <taxon>Insecta</taxon>
        <taxon>Pterygota</taxon>
        <taxon>Neoptera</taxon>
        <taxon>Endopterygota</taxon>
        <taxon>Diptera</taxon>
        <taxon>Nematocera</taxon>
        <taxon>Culicoidea</taxon>
        <taxon>Culicidae</taxon>
        <taxon>Anophelinae</taxon>
        <taxon>Anopheles</taxon>
    </lineage>
</organism>
<dbReference type="VEuPathDB" id="VectorBase:ASIC007752"/>
<dbReference type="OrthoDB" id="1574204at2759"/>